<feature type="signal peptide" evidence="1">
    <location>
        <begin position="1"/>
        <end position="19"/>
    </location>
</feature>
<dbReference type="InterPro" id="IPR053178">
    <property type="entry name" value="Osmoadaptation_assoc"/>
</dbReference>
<sequence length="200" mass="22775">MLLALLELLFGANAKQKLAQSEGWMGHALGEKAIILSRTPESFMTRYSHQLFVDGRLHLIIADIQRRKHSFLSEPVWKIIPWSVRRKSPKDKLFDILAEIPGILEELDALRACKTIAQQSLMFPHLEQRCWQYDTELLVWSKTTGALTVFFIEPQIAGETLPDRSLSSEEVATAHLGAIYWSACILLYEVLRFTVRPGAL</sequence>
<proteinExistence type="predicted"/>
<dbReference type="AlphaFoldDB" id="A0A3D8SDS2"/>
<feature type="chain" id="PRO_5017711326" evidence="1">
    <location>
        <begin position="20"/>
        <end position="200"/>
    </location>
</feature>
<keyword evidence="1" id="KW-0732">Signal</keyword>
<dbReference type="EMBL" id="PDLM01000002">
    <property type="protein sequence ID" value="RDW84254.1"/>
    <property type="molecule type" value="Genomic_DNA"/>
</dbReference>
<reference evidence="2 3" key="1">
    <citation type="journal article" date="2018" name="IMA Fungus">
        <title>IMA Genome-F 9: Draft genome sequence of Annulohypoxylon stygium, Aspergillus mulundensis, Berkeleyomyces basicola (syn. Thielaviopsis basicola), Ceratocystis smalleyi, two Cercospora beticola strains, Coleophoma cylindrospora, Fusarium fracticaudum, Phialophora cf. hyalina, and Morchella septimelata.</title>
        <authorList>
            <person name="Wingfield B.D."/>
            <person name="Bills G.F."/>
            <person name="Dong Y."/>
            <person name="Huang W."/>
            <person name="Nel W.J."/>
            <person name="Swalarsk-Parry B.S."/>
            <person name="Vaghefi N."/>
            <person name="Wilken P.M."/>
            <person name="An Z."/>
            <person name="de Beer Z.W."/>
            <person name="De Vos L."/>
            <person name="Chen L."/>
            <person name="Duong T.A."/>
            <person name="Gao Y."/>
            <person name="Hammerbacher A."/>
            <person name="Kikkert J.R."/>
            <person name="Li Y."/>
            <person name="Li H."/>
            <person name="Li K."/>
            <person name="Li Q."/>
            <person name="Liu X."/>
            <person name="Ma X."/>
            <person name="Naidoo K."/>
            <person name="Pethybridge S.J."/>
            <person name="Sun J."/>
            <person name="Steenkamp E.T."/>
            <person name="van der Nest M.A."/>
            <person name="van Wyk S."/>
            <person name="Wingfield M.J."/>
            <person name="Xiong C."/>
            <person name="Yue Q."/>
            <person name="Zhang X."/>
        </authorList>
    </citation>
    <scope>NUCLEOTIDE SEQUENCE [LARGE SCALE GENOMIC DNA]</scope>
    <source>
        <strain evidence="2 3">BP6252</strain>
    </source>
</reference>
<dbReference type="OrthoDB" id="4491390at2759"/>
<dbReference type="Proteomes" id="UP000256645">
    <property type="component" value="Unassembled WGS sequence"/>
</dbReference>
<name>A0A3D8SDS2_9HELO</name>
<comment type="caution">
    <text evidence="2">The sequence shown here is derived from an EMBL/GenBank/DDBJ whole genome shotgun (WGS) entry which is preliminary data.</text>
</comment>
<organism evidence="2 3">
    <name type="scientific">Coleophoma cylindrospora</name>
    <dbReference type="NCBI Taxonomy" id="1849047"/>
    <lineage>
        <taxon>Eukaryota</taxon>
        <taxon>Fungi</taxon>
        <taxon>Dikarya</taxon>
        <taxon>Ascomycota</taxon>
        <taxon>Pezizomycotina</taxon>
        <taxon>Leotiomycetes</taxon>
        <taxon>Helotiales</taxon>
        <taxon>Dermateaceae</taxon>
        <taxon>Coleophoma</taxon>
    </lineage>
</organism>
<dbReference type="STRING" id="1849047.A0A3D8SDS2"/>
<evidence type="ECO:0000313" key="3">
    <source>
        <dbReference type="Proteomes" id="UP000256645"/>
    </source>
</evidence>
<evidence type="ECO:0000313" key="2">
    <source>
        <dbReference type="EMBL" id="RDW84254.1"/>
    </source>
</evidence>
<accession>A0A3D8SDS2</accession>
<dbReference type="PANTHER" id="PTHR38111">
    <property type="entry name" value="ZN(2)-C6 FUNGAL-TYPE DOMAIN-CONTAINING PROTEIN-RELATED"/>
    <property type="match status" value="1"/>
</dbReference>
<keyword evidence="3" id="KW-1185">Reference proteome</keyword>
<evidence type="ECO:0000256" key="1">
    <source>
        <dbReference type="SAM" id="SignalP"/>
    </source>
</evidence>
<protein>
    <submittedName>
        <fullName evidence="2">Uncharacterized protein</fullName>
    </submittedName>
</protein>
<gene>
    <name evidence="2" type="ORF">BP6252_01844</name>
</gene>
<dbReference type="PANTHER" id="PTHR38111:SF11">
    <property type="entry name" value="TRANSCRIPTION FACTOR DOMAIN-CONTAINING PROTEIN-RELATED"/>
    <property type="match status" value="1"/>
</dbReference>